<evidence type="ECO:0000313" key="1">
    <source>
        <dbReference type="EMBL" id="KAH3703914.1"/>
    </source>
</evidence>
<reference evidence="1" key="1">
    <citation type="journal article" date="2019" name="bioRxiv">
        <title>The Genome of the Zebra Mussel, Dreissena polymorpha: A Resource for Invasive Species Research.</title>
        <authorList>
            <person name="McCartney M.A."/>
            <person name="Auch B."/>
            <person name="Kono T."/>
            <person name="Mallez S."/>
            <person name="Zhang Y."/>
            <person name="Obille A."/>
            <person name="Becker A."/>
            <person name="Abrahante J.E."/>
            <person name="Garbe J."/>
            <person name="Badalamenti J.P."/>
            <person name="Herman A."/>
            <person name="Mangelson H."/>
            <person name="Liachko I."/>
            <person name="Sullivan S."/>
            <person name="Sone E.D."/>
            <person name="Koren S."/>
            <person name="Silverstein K.A.T."/>
            <person name="Beckman K.B."/>
            <person name="Gohl D.M."/>
        </authorList>
    </citation>
    <scope>NUCLEOTIDE SEQUENCE</scope>
    <source>
        <strain evidence="1">Duluth1</strain>
        <tissue evidence="1">Whole animal</tissue>
    </source>
</reference>
<keyword evidence="2" id="KW-1185">Reference proteome</keyword>
<organism evidence="1 2">
    <name type="scientific">Dreissena polymorpha</name>
    <name type="common">Zebra mussel</name>
    <name type="synonym">Mytilus polymorpha</name>
    <dbReference type="NCBI Taxonomy" id="45954"/>
    <lineage>
        <taxon>Eukaryota</taxon>
        <taxon>Metazoa</taxon>
        <taxon>Spiralia</taxon>
        <taxon>Lophotrochozoa</taxon>
        <taxon>Mollusca</taxon>
        <taxon>Bivalvia</taxon>
        <taxon>Autobranchia</taxon>
        <taxon>Heteroconchia</taxon>
        <taxon>Euheterodonta</taxon>
        <taxon>Imparidentia</taxon>
        <taxon>Neoheterodontei</taxon>
        <taxon>Myida</taxon>
        <taxon>Dreissenoidea</taxon>
        <taxon>Dreissenidae</taxon>
        <taxon>Dreissena</taxon>
    </lineage>
</organism>
<dbReference type="Proteomes" id="UP000828390">
    <property type="component" value="Unassembled WGS sequence"/>
</dbReference>
<reference evidence="1" key="2">
    <citation type="submission" date="2020-11" db="EMBL/GenBank/DDBJ databases">
        <authorList>
            <person name="McCartney M.A."/>
            <person name="Auch B."/>
            <person name="Kono T."/>
            <person name="Mallez S."/>
            <person name="Becker A."/>
            <person name="Gohl D.M."/>
            <person name="Silverstein K.A.T."/>
            <person name="Koren S."/>
            <person name="Bechman K.B."/>
            <person name="Herman A."/>
            <person name="Abrahante J.E."/>
            <person name="Garbe J."/>
        </authorList>
    </citation>
    <scope>NUCLEOTIDE SEQUENCE</scope>
    <source>
        <strain evidence="1">Duluth1</strain>
        <tissue evidence="1">Whole animal</tissue>
    </source>
</reference>
<dbReference type="EMBL" id="JAIWYP010000015">
    <property type="protein sequence ID" value="KAH3703914.1"/>
    <property type="molecule type" value="Genomic_DNA"/>
</dbReference>
<dbReference type="AlphaFoldDB" id="A0A9D3YS86"/>
<proteinExistence type="predicted"/>
<accession>A0A9D3YS86</accession>
<name>A0A9D3YS86_DREPO</name>
<protein>
    <submittedName>
        <fullName evidence="1">Uncharacterized protein</fullName>
    </submittedName>
</protein>
<sequence length="86" mass="9357">MLLPDSKHRRRDLTGSEHSLISKSSVSMITKRGTILSFKSPYCFSPFKTTQTNESTHTTADQYALPNSGTFLSGTASFTSSGKCSC</sequence>
<evidence type="ECO:0000313" key="2">
    <source>
        <dbReference type="Proteomes" id="UP000828390"/>
    </source>
</evidence>
<comment type="caution">
    <text evidence="1">The sequence shown here is derived from an EMBL/GenBank/DDBJ whole genome shotgun (WGS) entry which is preliminary data.</text>
</comment>
<gene>
    <name evidence="1" type="ORF">DPMN_078966</name>
</gene>